<dbReference type="GO" id="GO:0016757">
    <property type="term" value="F:glycosyltransferase activity"/>
    <property type="evidence" value="ECO:0007669"/>
    <property type="project" value="UniProtKB-KW"/>
</dbReference>
<evidence type="ECO:0000313" key="5">
    <source>
        <dbReference type="EMBL" id="MFG3817277.1"/>
    </source>
</evidence>
<evidence type="ECO:0000256" key="3">
    <source>
        <dbReference type="ARBA" id="ARBA00023180"/>
    </source>
</evidence>
<evidence type="ECO:0000259" key="4">
    <source>
        <dbReference type="Pfam" id="PF04577"/>
    </source>
</evidence>
<dbReference type="EMBL" id="JAZAQF010000032">
    <property type="protein sequence ID" value="MFG3817277.1"/>
    <property type="molecule type" value="Genomic_DNA"/>
</dbReference>
<keyword evidence="6" id="KW-1185">Reference proteome</keyword>
<protein>
    <submittedName>
        <fullName evidence="5">Glycosyltransferase family 61 protein</fullName>
        <ecNumber evidence="5">2.4.-.-</ecNumber>
    </submittedName>
</protein>
<organism evidence="5 6">
    <name type="scientific">Limnothrix redekei LRLZ20PSL1</name>
    <dbReference type="NCBI Taxonomy" id="3112953"/>
    <lineage>
        <taxon>Bacteria</taxon>
        <taxon>Bacillati</taxon>
        <taxon>Cyanobacteriota</taxon>
        <taxon>Cyanophyceae</taxon>
        <taxon>Pseudanabaenales</taxon>
        <taxon>Pseudanabaenaceae</taxon>
        <taxon>Limnothrix</taxon>
    </lineage>
</organism>
<dbReference type="InterPro" id="IPR007657">
    <property type="entry name" value="Glycosyltransferase_61"/>
</dbReference>
<sequence>MNGITRYACTFLRNTFLSRVLQQQELTAITGSVELQATTNGQDAQPTENHLSRKTGSLSIHPLGVDKTAKKIYITRSKASYRRLLNEAEVMEFLVADGFEIVELEALPLLKQVAMFAAAKVVVAPHGAGLTNLVFASPGTWVLELLSISYRPVCYKVISEFVGLNYRYVIGEAIQRADGLFQEEPAWYDLRVDLEKIKAILAEFSSSPS</sequence>
<keyword evidence="3" id="KW-0325">Glycoprotein</keyword>
<gene>
    <name evidence="5" type="ORF">VPK24_06475</name>
</gene>
<reference evidence="6" key="1">
    <citation type="journal article" date="2024" name="Algal Res.">
        <title>Biochemical, toxicological and genomic investigation of a high-biomass producing Limnothrix strain isolated from Italian shallow drinking water reservoir.</title>
        <authorList>
            <person name="Simonazzi M."/>
            <person name="Shishido T.K."/>
            <person name="Delbaje E."/>
            <person name="Wahlsten M."/>
            <person name="Fewer D.P."/>
            <person name="Sivonen K."/>
            <person name="Pezzolesi L."/>
            <person name="Pistocchi R."/>
        </authorList>
    </citation>
    <scope>NUCLEOTIDE SEQUENCE [LARGE SCALE GENOMIC DNA]</scope>
    <source>
        <strain evidence="6">LRLZ20PSL1</strain>
    </source>
</reference>
<dbReference type="Proteomes" id="UP001604335">
    <property type="component" value="Unassembled WGS sequence"/>
</dbReference>
<feature type="domain" description="Glycosyltransferase 61 catalytic" evidence="4">
    <location>
        <begin position="43"/>
        <end position="142"/>
    </location>
</feature>
<keyword evidence="2 5" id="KW-0808">Transferase</keyword>
<proteinExistence type="predicted"/>
<dbReference type="EC" id="2.4.-.-" evidence="5"/>
<dbReference type="Pfam" id="PF04577">
    <property type="entry name" value="Glyco_transf_61"/>
    <property type="match status" value="1"/>
</dbReference>
<dbReference type="PANTHER" id="PTHR20961">
    <property type="entry name" value="GLYCOSYLTRANSFERASE"/>
    <property type="match status" value="1"/>
</dbReference>
<keyword evidence="1 5" id="KW-0328">Glycosyltransferase</keyword>
<evidence type="ECO:0000256" key="2">
    <source>
        <dbReference type="ARBA" id="ARBA00022679"/>
    </source>
</evidence>
<name>A0ABW7C909_9CYAN</name>
<comment type="caution">
    <text evidence="5">The sequence shown here is derived from an EMBL/GenBank/DDBJ whole genome shotgun (WGS) entry which is preliminary data.</text>
</comment>
<dbReference type="RefSeq" id="WP_393011497.1">
    <property type="nucleotide sequence ID" value="NZ_JAZAQF010000032.1"/>
</dbReference>
<accession>A0ABW7C909</accession>
<dbReference type="InterPro" id="IPR049625">
    <property type="entry name" value="Glyco_transf_61_cat"/>
</dbReference>
<evidence type="ECO:0000256" key="1">
    <source>
        <dbReference type="ARBA" id="ARBA00022676"/>
    </source>
</evidence>
<evidence type="ECO:0000313" key="6">
    <source>
        <dbReference type="Proteomes" id="UP001604335"/>
    </source>
</evidence>